<comment type="caution">
    <text evidence="3">The sequence shown here is derived from an EMBL/GenBank/DDBJ whole genome shotgun (WGS) entry which is preliminary data.</text>
</comment>
<dbReference type="PROSITE" id="PS50005">
    <property type="entry name" value="TPR"/>
    <property type="match status" value="3"/>
</dbReference>
<protein>
    <submittedName>
        <fullName evidence="3">Uncharacterized protein</fullName>
    </submittedName>
</protein>
<evidence type="ECO:0000256" key="2">
    <source>
        <dbReference type="SAM" id="MobiDB-lite"/>
    </source>
</evidence>
<dbReference type="SUPFAM" id="SSF48452">
    <property type="entry name" value="TPR-like"/>
    <property type="match status" value="1"/>
</dbReference>
<feature type="repeat" description="TPR" evidence="1">
    <location>
        <begin position="155"/>
        <end position="188"/>
    </location>
</feature>
<keyword evidence="1" id="KW-0802">TPR repeat</keyword>
<sequence length="421" mass="47613">MRNFIFLIFSVLICTGCSMNARQDTIPPVVYNGSFEPQLTYLNSLIEDDPENPEYYFQRAKVFFDIHKYSDALKDINQAISLESNEELYYELLARIYQKMGKTSLALNSAHRAESYKNDDPELFLLLSRLYWELKDLGKAQQYLAKAKQLAPMHSEVFLLQGVFDSAKGDTTAAVKSFKVALAQDPENAKPFQELAKIYLARNKEDSAMYYVLEGRSINPNNPFFTYFEGVVLESKGLKTSSLRAFRKAIQMDSTFYPAYYRLGVDAFNSGSYTEAQNYFAPLTDKSEFSLNSNLYIAEILEKTGQGAKAVSYYENVKSEDTTNVKAKEALTRLYKLYPPVVRAPKIDSSAIKPGVKAPLTDTVKSGVKAPKVETKKDTAKVKKPKPIVPQDTTRIKKNIPPIRKTDSINNIAPERKDSLK</sequence>
<dbReference type="Pfam" id="PF13432">
    <property type="entry name" value="TPR_16"/>
    <property type="match status" value="1"/>
</dbReference>
<evidence type="ECO:0000256" key="1">
    <source>
        <dbReference type="PROSITE-ProRule" id="PRU00339"/>
    </source>
</evidence>
<dbReference type="PANTHER" id="PTHR12558:SF13">
    <property type="entry name" value="CELL DIVISION CYCLE PROTEIN 27 HOMOLOG"/>
    <property type="match status" value="1"/>
</dbReference>
<feature type="repeat" description="TPR" evidence="1">
    <location>
        <begin position="121"/>
        <end position="154"/>
    </location>
</feature>
<accession>A0A098LJL2</accession>
<dbReference type="InterPro" id="IPR019734">
    <property type="entry name" value="TPR_rpt"/>
</dbReference>
<feature type="region of interest" description="Disordered" evidence="2">
    <location>
        <begin position="398"/>
        <end position="421"/>
    </location>
</feature>
<dbReference type="PANTHER" id="PTHR12558">
    <property type="entry name" value="CELL DIVISION CYCLE 16,23,27"/>
    <property type="match status" value="1"/>
</dbReference>
<proteinExistence type="predicted"/>
<name>A0A098LJL2_9BACT</name>
<dbReference type="eggNOG" id="COG0457">
    <property type="taxonomic scope" value="Bacteria"/>
</dbReference>
<reference evidence="3 4" key="1">
    <citation type="submission" date="2014-09" db="EMBL/GenBank/DDBJ databases">
        <title>Sporocytophaga myxococcoides PG-01 genome sequencing.</title>
        <authorList>
            <person name="Liu L."/>
            <person name="Gao P.J."/>
            <person name="Chen G.J."/>
            <person name="Wang L.S."/>
        </authorList>
    </citation>
    <scope>NUCLEOTIDE SEQUENCE [LARGE SCALE GENOMIC DNA]</scope>
    <source>
        <strain evidence="3 4">PG-01</strain>
    </source>
</reference>
<feature type="repeat" description="TPR" evidence="1">
    <location>
        <begin position="53"/>
        <end position="86"/>
    </location>
</feature>
<dbReference type="AlphaFoldDB" id="A0A098LJL2"/>
<dbReference type="Proteomes" id="UP000030185">
    <property type="component" value="Unassembled WGS sequence"/>
</dbReference>
<evidence type="ECO:0000313" key="4">
    <source>
        <dbReference type="Proteomes" id="UP000030185"/>
    </source>
</evidence>
<dbReference type="Gene3D" id="1.25.40.10">
    <property type="entry name" value="Tetratricopeptide repeat domain"/>
    <property type="match status" value="1"/>
</dbReference>
<organism evidence="3 4">
    <name type="scientific">Sporocytophaga myxococcoides</name>
    <dbReference type="NCBI Taxonomy" id="153721"/>
    <lineage>
        <taxon>Bacteria</taxon>
        <taxon>Pseudomonadati</taxon>
        <taxon>Bacteroidota</taxon>
        <taxon>Cytophagia</taxon>
        <taxon>Cytophagales</taxon>
        <taxon>Cytophagaceae</taxon>
        <taxon>Sporocytophaga</taxon>
    </lineage>
</organism>
<dbReference type="EMBL" id="BBLT01000007">
    <property type="protein sequence ID" value="GAL86243.1"/>
    <property type="molecule type" value="Genomic_DNA"/>
</dbReference>
<dbReference type="InterPro" id="IPR011990">
    <property type="entry name" value="TPR-like_helical_dom_sf"/>
</dbReference>
<dbReference type="STRING" id="153721.MYP_3472"/>
<evidence type="ECO:0000313" key="3">
    <source>
        <dbReference type="EMBL" id="GAL86243.1"/>
    </source>
</evidence>
<keyword evidence="4" id="KW-1185">Reference proteome</keyword>
<dbReference type="Pfam" id="PF25058">
    <property type="entry name" value="ARM_TT21"/>
    <property type="match status" value="1"/>
</dbReference>
<gene>
    <name evidence="3" type="ORF">MYP_3472</name>
</gene>
<dbReference type="OrthoDB" id="916447at2"/>
<dbReference type="SMART" id="SM00028">
    <property type="entry name" value="TPR"/>
    <property type="match status" value="7"/>
</dbReference>